<dbReference type="ExpressionAtlas" id="H0YJK9">
    <property type="expression patterns" value="baseline and differential"/>
</dbReference>
<evidence type="ECO:0000259" key="2">
    <source>
        <dbReference type="Pfam" id="PF16192"/>
    </source>
</evidence>
<evidence type="ECO:0000313" key="3">
    <source>
        <dbReference type="Ensembl" id="ENSP00000451730.1"/>
    </source>
</evidence>
<keyword evidence="1" id="KW-0808">Transferase</keyword>
<dbReference type="GO" id="GO:0005789">
    <property type="term" value="C:endoplasmic reticulum membrane"/>
    <property type="evidence" value="ECO:0007669"/>
    <property type="project" value="UniProtKB-SubCell"/>
</dbReference>
<reference evidence="3 4" key="2">
    <citation type="journal article" date="2003" name="Nature">
        <title>The DNA sequence and analysis of human chromosome 14.</title>
        <authorList>
            <person name="Heilig R."/>
            <person name="Eckenberg R."/>
            <person name="Petit J.L."/>
            <person name="Fonknechten N."/>
            <person name="Da Silva C."/>
            <person name="Cattolico L."/>
            <person name="Levy M."/>
            <person name="Barbe V."/>
            <person name="de Berardinis V."/>
            <person name="Ureta-Vidal A."/>
            <person name="Pelletier E."/>
            <person name="Vico V."/>
            <person name="Anthouard V."/>
            <person name="Rowen L."/>
            <person name="Madan A."/>
            <person name="Qin S."/>
            <person name="Sun H."/>
            <person name="Du H."/>
            <person name="Pepin K."/>
            <person name="Artiguenave F."/>
            <person name="Robert C."/>
            <person name="Cruaud C."/>
            <person name="Bruls T."/>
            <person name="Jaillon O."/>
            <person name="Friedlander L."/>
            <person name="Samson G."/>
            <person name="Brottier P."/>
            <person name="Cure S."/>
            <person name="Segurens B."/>
            <person name="Aniere F."/>
            <person name="Samain S."/>
            <person name="Crespeau H."/>
            <person name="Abbasi N."/>
            <person name="Aiach N."/>
            <person name="Boscus D."/>
            <person name="Dickhoff R."/>
            <person name="Dors M."/>
            <person name="Dubois I."/>
            <person name="Friedman C."/>
            <person name="Gouyvenoux M."/>
            <person name="James R."/>
            <person name="Madan A."/>
            <person name="Mairey-Estrada B."/>
            <person name="Mangenot S."/>
            <person name="Martins N."/>
            <person name="Menard M."/>
            <person name="Oztas S."/>
            <person name="Ratcliffe A."/>
            <person name="Shaffer T."/>
            <person name="Trask B."/>
            <person name="Vacherie B."/>
            <person name="Bellemere C."/>
            <person name="Belser C."/>
            <person name="Besnard-Gonnet M."/>
            <person name="Bartol-Mavel D."/>
            <person name="Boutard M."/>
            <person name="Briez-Silla S."/>
            <person name="Combette S."/>
            <person name="Dufosse-Laurent V."/>
            <person name="Ferron C."/>
            <person name="Lechaplais C."/>
            <person name="Louesse C."/>
            <person name="Muselet D."/>
            <person name="Magdelenat G."/>
            <person name="Pateau E."/>
            <person name="Petit E."/>
            <person name="Sirvain-Trukniewicz P."/>
            <person name="Trybou A."/>
            <person name="Vega-Czarny N."/>
            <person name="Bataille E."/>
            <person name="Bluet E."/>
            <person name="Bordelais I."/>
            <person name="Dubois M."/>
            <person name="Dumont C."/>
            <person name="Guerin T."/>
            <person name="Haffray S."/>
            <person name="Hammadi R."/>
            <person name="Muanga J."/>
            <person name="Pellouin V."/>
            <person name="Robert D."/>
            <person name="Wunderle E."/>
            <person name="Gauguet G."/>
            <person name="Roy A."/>
            <person name="Sainte-Marthe L."/>
            <person name="Verdier J."/>
            <person name="Verdier-Discala C."/>
            <person name="Hillier L."/>
            <person name="Fulton L."/>
            <person name="McPherson J."/>
            <person name="Matsuda F."/>
            <person name="Wilson R."/>
            <person name="Scarpelli C."/>
            <person name="Gyapay G."/>
            <person name="Wincker P."/>
            <person name="Saurin W."/>
            <person name="Quetier F."/>
            <person name="Waterston R."/>
            <person name="Hood L."/>
            <person name="Weissenbach J."/>
        </authorList>
    </citation>
    <scope>NUCLEOTIDE SEQUENCE [LARGE SCALE GENOMIC DNA]</scope>
</reference>
<evidence type="ECO:0007829" key="5">
    <source>
        <dbReference type="PeptideAtlas" id="H0YJK9"/>
    </source>
</evidence>
<keyword evidence="1" id="KW-1133">Transmembrane helix</keyword>
<dbReference type="HGNC" id="HGNC:19743">
    <property type="gene designation" value="POMT2"/>
</dbReference>
<dbReference type="EMBL" id="AC007375">
    <property type="status" value="NOT_ANNOTATED_CDS"/>
    <property type="molecule type" value="Genomic_DNA"/>
</dbReference>
<dbReference type="Pfam" id="PF16192">
    <property type="entry name" value="PMT_4TMC"/>
    <property type="match status" value="1"/>
</dbReference>
<comment type="pathway">
    <text evidence="1">Protein modification; protein glycosylation.</text>
</comment>
<reference evidence="3" key="5">
    <citation type="submission" date="2025-09" db="UniProtKB">
        <authorList>
            <consortium name="Ensembl"/>
        </authorList>
    </citation>
    <scope>IDENTIFICATION</scope>
</reference>
<feature type="domain" description="Protein O-mannosyl-transferase C-terminal four TM" evidence="2">
    <location>
        <begin position="1"/>
        <end position="49"/>
    </location>
</feature>
<comment type="catalytic activity">
    <reaction evidence="1">
        <text>a di-trans,poly-cis-dolichyl beta-D-mannosyl phosphate + L-threonyl-[protein] = 3-O-(alpha-D-mannosyl)-L-threonyl-[protein] + a di-trans,poly-cis-dolichyl phosphate + H(+)</text>
        <dbReference type="Rhea" id="RHEA:53396"/>
        <dbReference type="Rhea" id="RHEA-COMP:11060"/>
        <dbReference type="Rhea" id="RHEA-COMP:13547"/>
        <dbReference type="Rhea" id="RHEA-COMP:19498"/>
        <dbReference type="Rhea" id="RHEA-COMP:19501"/>
        <dbReference type="ChEBI" id="CHEBI:15378"/>
        <dbReference type="ChEBI" id="CHEBI:30013"/>
        <dbReference type="ChEBI" id="CHEBI:57683"/>
        <dbReference type="ChEBI" id="CHEBI:58211"/>
        <dbReference type="ChEBI" id="CHEBI:137323"/>
        <dbReference type="EC" id="2.4.1.109"/>
    </reaction>
</comment>
<feature type="non-terminal residue" evidence="3">
    <location>
        <position position="1"/>
    </location>
</feature>
<dbReference type="Ensembl" id="ENST00000555710.1">
    <property type="protein sequence ID" value="ENSP00000451730.1"/>
    <property type="gene ID" value="ENSG00000009830.13"/>
</dbReference>
<keyword evidence="1" id="KW-0328">Glycosyltransferase</keyword>
<sequence>RFSGVNDTDFRVYLLGNPVVWWLNLLSIALYLLSGSIIAVAMQRGARLPAEVAGHTARKGQSWTRAWNLCPLLVF</sequence>
<dbReference type="Proteomes" id="UP000005640">
    <property type="component" value="Chromosome 14"/>
</dbReference>
<dbReference type="EMBL" id="AC007954">
    <property type="status" value="NOT_ANNOTATED_CDS"/>
    <property type="molecule type" value="Genomic_DNA"/>
</dbReference>
<dbReference type="Bgee" id="ENSG00000009830">
    <property type="expression patterns" value="Expressed in right testis and 145 other cell types or tissues"/>
</dbReference>
<dbReference type="AlphaFoldDB" id="H0YJK9"/>
<name>H0YJK9_HUMAN</name>
<dbReference type="EC" id="2.4.1.109" evidence="1"/>
<evidence type="ECO:0000256" key="1">
    <source>
        <dbReference type="RuleBase" id="RU367007"/>
    </source>
</evidence>
<keyword evidence="1" id="KW-0472">Membrane</keyword>
<dbReference type="HOGENOM" id="CLU_2677433_0_0_1"/>
<feature type="transmembrane region" description="Helical" evidence="1">
    <location>
        <begin position="20"/>
        <end position="41"/>
    </location>
</feature>
<dbReference type="ChiTaRS" id="POMT2">
    <property type="organism name" value="human"/>
</dbReference>
<dbReference type="PANTHER" id="PTHR10050">
    <property type="entry name" value="DOLICHYL-PHOSPHATE-MANNOSE--PROTEIN MANNOSYLTRANSFERASE"/>
    <property type="match status" value="1"/>
</dbReference>
<keyword evidence="1" id="KW-0256">Endoplasmic reticulum</keyword>
<comment type="function">
    <text evidence="1">Transfers mannose from Dol-P-mannose to Ser or Thr residues on proteins.</text>
</comment>
<gene>
    <name evidence="3" type="primary">POMT2</name>
</gene>
<dbReference type="GeneTree" id="ENSGT00940000156829"/>
<dbReference type="SMR" id="H0YJK9"/>
<dbReference type="PANTHER" id="PTHR10050:SF46">
    <property type="entry name" value="PROTEIN O-MANNOSYL-TRANSFERASE 2"/>
    <property type="match status" value="1"/>
</dbReference>
<protein>
    <recommendedName>
        <fullName evidence="1">Dolichyl-phosphate-mannose--protein mannosyltransferase</fullName>
        <ecNumber evidence="1">2.4.1.109</ecNumber>
    </recommendedName>
</protein>
<dbReference type="OpenTargets" id="ENSG00000009830"/>
<dbReference type="VEuPathDB" id="HostDB:ENSG00000009830"/>
<comment type="similarity">
    <text evidence="1">Belongs to the glycosyltransferase 39 family.</text>
</comment>
<keyword evidence="5" id="KW-1267">Proteomics identification</keyword>
<reference evidence="3 4" key="1">
    <citation type="journal article" date="2001" name="Nature">
        <title>Initial sequencing and analysis of the human genome.</title>
        <authorList>
            <consortium name="International Human Genome Sequencing Consortium"/>
            <person name="Lander E.S."/>
            <person name="Linton L.M."/>
            <person name="Birren B."/>
            <person name="Nusbaum C."/>
            <person name="Zody M.C."/>
            <person name="Baldwin J."/>
            <person name="Devon K."/>
            <person name="Dewar K."/>
            <person name="Doyle M."/>
            <person name="FitzHugh W."/>
            <person name="Funke R."/>
            <person name="Gage D."/>
            <person name="Harris K."/>
            <person name="Heaford A."/>
            <person name="Howland J."/>
            <person name="Kann L."/>
            <person name="Lehoczky J."/>
            <person name="LeVine R."/>
            <person name="McEwan P."/>
            <person name="McKernan K."/>
            <person name="Meldrim J."/>
            <person name="Mesirov J.P."/>
            <person name="Miranda C."/>
            <person name="Morris W."/>
            <person name="Naylor J."/>
            <person name="Raymond C."/>
            <person name="Rosetti M."/>
            <person name="Santos R."/>
            <person name="Sheridan A."/>
            <person name="Sougnez C."/>
            <person name="Stange-Thomann N."/>
            <person name="Stojanovic N."/>
            <person name="Subramanian A."/>
            <person name="Wyman D."/>
            <person name="Rogers J."/>
            <person name="Sulston J."/>
            <person name="Ainscough R."/>
            <person name="Beck S."/>
            <person name="Bentley D."/>
            <person name="Burton J."/>
            <person name="Clee C."/>
            <person name="Carter N."/>
            <person name="Coulson A."/>
            <person name="Deadman R."/>
            <person name="Deloukas P."/>
            <person name="Dunham A."/>
            <person name="Dunham I."/>
            <person name="Durbin R."/>
            <person name="French L."/>
            <person name="Grafham D."/>
            <person name="Gregory S."/>
            <person name="Hubbard T."/>
            <person name="Humphray S."/>
            <person name="Hunt A."/>
            <person name="Jones M."/>
            <person name="Lloyd C."/>
            <person name="McMurray A."/>
            <person name="Matthews L."/>
            <person name="Mercer S."/>
            <person name="Milne S."/>
            <person name="Mullikin J.C."/>
            <person name="Mungall A."/>
            <person name="Plumb R."/>
            <person name="Ross M."/>
            <person name="Shownkeen R."/>
            <person name="Sims S."/>
            <person name="Waterston R.H."/>
            <person name="Wilson R.K."/>
            <person name="Hillier L.W."/>
            <person name="McPherson J.D."/>
            <person name="Marra M.A."/>
            <person name="Mardis E.R."/>
            <person name="Fulton L.A."/>
            <person name="Chinwalla A.T."/>
            <person name="Pepin K.H."/>
            <person name="Gish W.R."/>
            <person name="Chissoe S.L."/>
            <person name="Wendl M.C."/>
            <person name="Delehaunty K.D."/>
            <person name="Miner T.L."/>
            <person name="Delehaunty A."/>
            <person name="Kramer J.B."/>
            <person name="Cook L.L."/>
            <person name="Fulton R.S."/>
            <person name="Johnson D.L."/>
            <person name="Minx P.J."/>
            <person name="Clifton S.W."/>
            <person name="Hawkins T."/>
            <person name="Branscomb E."/>
            <person name="Predki P."/>
            <person name="Richardson P."/>
            <person name="Wenning S."/>
            <person name="Slezak T."/>
            <person name="Doggett N."/>
            <person name="Cheng J.F."/>
            <person name="Olsen A."/>
            <person name="Lucas S."/>
            <person name="Elkin C."/>
            <person name="Uberbacher E."/>
            <person name="Frazier M."/>
            <person name="Gibbs R.A."/>
            <person name="Muzny D.M."/>
            <person name="Scherer S.E."/>
            <person name="Bouck J.B."/>
            <person name="Sodergren E.J."/>
            <person name="Worley K.C."/>
            <person name="Rives C.M."/>
            <person name="Gorrell J.H."/>
            <person name="Metzker M.L."/>
            <person name="Naylor S.L."/>
            <person name="Kucherlapati R.S."/>
            <person name="Nelson D.L."/>
            <person name="Weinstock G.M."/>
            <person name="Sakaki Y."/>
            <person name="Fujiyama A."/>
            <person name="Hattori M."/>
            <person name="Yada T."/>
            <person name="Toyoda A."/>
            <person name="Itoh T."/>
            <person name="Kawagoe C."/>
            <person name="Watanabe H."/>
            <person name="Totoki Y."/>
            <person name="Taylor T."/>
            <person name="Weissenbach J."/>
            <person name="Heilig R."/>
            <person name="Saurin W."/>
            <person name="Artiguenave F."/>
            <person name="Brottier P."/>
            <person name="Bruls T."/>
            <person name="Pelletier E."/>
            <person name="Robert C."/>
            <person name="Wincker P."/>
            <person name="Smith D.R."/>
            <person name="Doucette-Stamm L."/>
            <person name="Rubenfield M."/>
            <person name="Weinstock K."/>
            <person name="Lee H.M."/>
            <person name="Dubois J."/>
            <person name="Rosenthal A."/>
            <person name="Platzer M."/>
            <person name="Nyakatura G."/>
            <person name="Taudien S."/>
            <person name="Rump A."/>
            <person name="Yang H."/>
            <person name="Yu J."/>
            <person name="Wang J."/>
            <person name="Huang G."/>
            <person name="Gu J."/>
            <person name="Hood L."/>
            <person name="Rowen L."/>
            <person name="Madan A."/>
            <person name="Qin S."/>
            <person name="Davis R.W."/>
            <person name="Federspiel N.A."/>
            <person name="Abola A.P."/>
            <person name="Proctor M.J."/>
            <person name="Myers R.M."/>
            <person name="Schmutz J."/>
            <person name="Dickson M."/>
            <person name="Grimwood J."/>
            <person name="Cox D.R."/>
            <person name="Olson M.V."/>
            <person name="Kaul R."/>
            <person name="Raymond C."/>
            <person name="Shimizu N."/>
            <person name="Kawasaki K."/>
            <person name="Minoshima S."/>
            <person name="Evans G.A."/>
            <person name="Athanasiou M."/>
            <person name="Schultz R."/>
            <person name="Roe B.A."/>
            <person name="Chen F."/>
            <person name="Pan H."/>
            <person name="Ramser J."/>
            <person name="Lehrach H."/>
            <person name="Reinhardt R."/>
            <person name="McCombie W.R."/>
            <person name="de la Bastide M."/>
            <person name="Dedhia N."/>
            <person name="Blocker H."/>
            <person name="Hornischer K."/>
            <person name="Nordsiek G."/>
            <person name="Agarwala R."/>
            <person name="Aravind L."/>
            <person name="Bailey J.A."/>
            <person name="Bateman A."/>
            <person name="Batzoglou S."/>
            <person name="Birney E."/>
            <person name="Bork P."/>
            <person name="Brown D.G."/>
            <person name="Burge C.B."/>
            <person name="Cerutti L."/>
            <person name="Chen H.C."/>
            <person name="Church D."/>
            <person name="Clamp M."/>
            <person name="Copley R.R."/>
            <person name="Doerks T."/>
            <person name="Eddy S.R."/>
            <person name="Eichler E.E."/>
            <person name="Furey T.S."/>
            <person name="Galagan J."/>
            <person name="Gilbert J.G."/>
            <person name="Harmon C."/>
            <person name="Hayashizaki Y."/>
            <person name="Haussler D."/>
            <person name="Hermjakob H."/>
            <person name="Hokamp K."/>
            <person name="Jang W."/>
            <person name="Johnson L.S."/>
            <person name="Jones T.A."/>
            <person name="Kasif S."/>
            <person name="Kaspryzk A."/>
            <person name="Kennedy S."/>
            <person name="Kent W.J."/>
            <person name="Kitts P."/>
            <person name="Koonin E.V."/>
            <person name="Korf I."/>
            <person name="Kulp D."/>
            <person name="Lancet D."/>
            <person name="Lowe T.M."/>
            <person name="McLysaght A."/>
            <person name="Mikkelsen T."/>
            <person name="Moran J.V."/>
            <person name="Mulder N."/>
            <person name="Pollara V.J."/>
            <person name="Ponting C.P."/>
            <person name="Schuler G."/>
            <person name="Schultz J."/>
            <person name="Slater G."/>
            <person name="Smit A.F."/>
            <person name="Stupka E."/>
            <person name="Szustakowski J."/>
            <person name="Thierry-Mieg D."/>
            <person name="Thierry-Mieg J."/>
            <person name="Wagner L."/>
            <person name="Wallis J."/>
            <person name="Wheeler R."/>
            <person name="Williams A."/>
            <person name="Wolf Y.I."/>
            <person name="Wolfe K.H."/>
            <person name="Yang S.P."/>
            <person name="Yeh R.F."/>
            <person name="Collins F."/>
            <person name="Guyer M.S."/>
            <person name="Peterson J."/>
            <person name="Felsenfeld A."/>
            <person name="Wetterstrand K.A."/>
            <person name="Patrinos A."/>
            <person name="Morgan M.J."/>
            <person name="de Jong P."/>
            <person name="Catanese J.J."/>
            <person name="Osoegawa K."/>
            <person name="Shizuya H."/>
            <person name="Choi S."/>
            <person name="Chen Y.J."/>
        </authorList>
    </citation>
    <scope>NUCLEOTIDE SEQUENCE [LARGE SCALE GENOMIC DNA]</scope>
</reference>
<keyword evidence="4" id="KW-1185">Reference proteome</keyword>
<comment type="subcellular location">
    <subcellularLocation>
        <location evidence="1">Endoplasmic reticulum membrane</location>
        <topology evidence="1">Multi-pass membrane protein</topology>
    </subcellularLocation>
</comment>
<organism evidence="3 4">
    <name type="scientific">Homo sapiens</name>
    <name type="common">Human</name>
    <dbReference type="NCBI Taxonomy" id="9606"/>
    <lineage>
        <taxon>Eukaryota</taxon>
        <taxon>Metazoa</taxon>
        <taxon>Chordata</taxon>
        <taxon>Craniata</taxon>
        <taxon>Vertebrata</taxon>
        <taxon>Euteleostomi</taxon>
        <taxon>Mammalia</taxon>
        <taxon>Eutheria</taxon>
        <taxon>Euarchontoglires</taxon>
        <taxon>Primates</taxon>
        <taxon>Haplorrhini</taxon>
        <taxon>Catarrhini</taxon>
        <taxon>Hominidae</taxon>
        <taxon>Homo</taxon>
    </lineage>
</organism>
<reference evidence="3 4" key="3">
    <citation type="journal article" date="2004" name="Nature">
        <title>Finishing the euchromatic sequence of the human genome.</title>
        <authorList>
            <consortium name="International Human Genome Sequencing Consortium"/>
        </authorList>
    </citation>
    <scope>NUCLEOTIDE SEQUENCE [LARGE SCALE GENOMIC DNA]</scope>
</reference>
<keyword evidence="1" id="KW-0812">Transmembrane</keyword>
<reference evidence="3" key="4">
    <citation type="submission" date="2025-08" db="UniProtKB">
        <authorList>
            <consortium name="Ensembl"/>
        </authorList>
    </citation>
    <scope>IDENTIFICATION</scope>
</reference>
<dbReference type="UCSC" id="uc059dsq.1">
    <property type="organism name" value="human"/>
</dbReference>
<dbReference type="Ensembl" id="ENST00000555710.1">
    <property type="protein sequence ID" value="ENSP00000451730.1"/>
    <property type="gene ID" value="ENSG00000009830.14"/>
</dbReference>
<dbReference type="InterPro" id="IPR027005">
    <property type="entry name" value="PMT-like"/>
</dbReference>
<dbReference type="GO" id="GO:0004169">
    <property type="term" value="F:dolichyl-phosphate-mannose-protein mannosyltransferase activity"/>
    <property type="evidence" value="ECO:0007669"/>
    <property type="project" value="UniProtKB-UniRule"/>
</dbReference>
<evidence type="ECO:0000313" key="4">
    <source>
        <dbReference type="Proteomes" id="UP000005640"/>
    </source>
</evidence>
<comment type="caution">
    <text evidence="1">Lacks conserved residue(s) required for the propagation of feature annotation.</text>
</comment>
<accession>H0YJK9</accession>
<proteinExistence type="evidence at protein level"/>
<comment type="catalytic activity">
    <reaction evidence="1">
        <text>a di-trans,poly-cis-dolichyl beta-D-mannosyl phosphate + L-seryl-[protein] = 3-O-(alpha-D-mannosyl)-L-seryl-[protein] + a di-trans,poly-cis-dolichyl phosphate + H(+)</text>
        <dbReference type="Rhea" id="RHEA:17377"/>
        <dbReference type="Rhea" id="RHEA-COMP:9863"/>
        <dbReference type="Rhea" id="RHEA-COMP:13546"/>
        <dbReference type="Rhea" id="RHEA-COMP:19498"/>
        <dbReference type="Rhea" id="RHEA-COMP:19501"/>
        <dbReference type="ChEBI" id="CHEBI:15378"/>
        <dbReference type="ChEBI" id="CHEBI:29999"/>
        <dbReference type="ChEBI" id="CHEBI:57683"/>
        <dbReference type="ChEBI" id="CHEBI:58211"/>
        <dbReference type="ChEBI" id="CHEBI:137321"/>
        <dbReference type="EC" id="2.4.1.109"/>
    </reaction>
</comment>
<dbReference type="InterPro" id="IPR032421">
    <property type="entry name" value="PMT_4TMC"/>
</dbReference>
<dbReference type="OrthoDB" id="5561486at2759"/>